<reference evidence="2 3" key="1">
    <citation type="submission" date="2024-01" db="EMBL/GenBank/DDBJ databases">
        <title>A draft genome for a cacao thread blight-causing isolate of Paramarasmius palmivorus.</title>
        <authorList>
            <person name="Baruah I.K."/>
            <person name="Bukari Y."/>
            <person name="Amoako-Attah I."/>
            <person name="Meinhardt L.W."/>
            <person name="Bailey B.A."/>
            <person name="Cohen S.P."/>
        </authorList>
    </citation>
    <scope>NUCLEOTIDE SEQUENCE [LARGE SCALE GENOMIC DNA]</scope>
    <source>
        <strain evidence="2 3">GH-12</strain>
    </source>
</reference>
<dbReference type="PANTHER" id="PTHR31896:SF64">
    <property type="entry name" value="TRICHOTHECENE 3-O-ACETYLTRANSFERASE"/>
    <property type="match status" value="1"/>
</dbReference>
<keyword evidence="3" id="KW-1185">Reference proteome</keyword>
<proteinExistence type="predicted"/>
<evidence type="ECO:0000313" key="3">
    <source>
        <dbReference type="Proteomes" id="UP001383192"/>
    </source>
</evidence>
<protein>
    <recommendedName>
        <fullName evidence="4">Transferase</fullName>
    </recommendedName>
</protein>
<comment type="caution">
    <text evidence="2">The sequence shown here is derived from an EMBL/GenBank/DDBJ whole genome shotgun (WGS) entry which is preliminary data.</text>
</comment>
<name>A0AAW0DXQ9_9AGAR</name>
<sequence length="569" mass="63242">MKKKRYQCGPALKGVRVTLQIRVITPCNASQIHHRPTRTPKLDMDIPQSIQQNRARIFPLQKKDESVTISLSIVDATVLRYTPTGGIWLFDGPPSSTPDDIVFSLRKTLDAYPQLCGQLKVTTSSGQVANHTQRYSRPHVIWGQPEDPGVEVVIAKCPVRLTSILPDAKERVDGQVWDPSPIAKMVLLPQTPPLALHDRVSFVGLPSTIVQITTFECGGIAIAVKMAHVLADAQTLLTFVHDWAAVHRGLAKGEHIMLDRPFEPHRLDASAAGDIDASEPDKNIIDQARNVPLHRYDWWASSTEECPPFMIQSTRIPDAIKAQHSDIELGKPLPWTQWDVLAPTCNRLLYFSRDEILAMWKATTEGNDGIRTSKLDALLSHVWSLVVRARQLPPDDTDVHFDVTIGLRNRLAKALPPDFLGSPIMNIPVTLPAKELSSGATPIIAATIRSSMTKYDPPALGALLHQFAYDLDPARYWNTCLGERHTIATSWLESRAGMGVYDVDFGFGRPRIVDPNMPVCDGCVQIMETGVTEGGKKSWHDDGASVNLHLRTDVMERLLADPLLRKYRL</sequence>
<dbReference type="Gene3D" id="3.30.559.10">
    <property type="entry name" value="Chloramphenicol acetyltransferase-like domain"/>
    <property type="match status" value="2"/>
</dbReference>
<dbReference type="EMBL" id="JAYKXP010000006">
    <property type="protein sequence ID" value="KAK7056866.1"/>
    <property type="molecule type" value="Genomic_DNA"/>
</dbReference>
<accession>A0AAW0DXQ9</accession>
<evidence type="ECO:0000256" key="1">
    <source>
        <dbReference type="ARBA" id="ARBA00022679"/>
    </source>
</evidence>
<keyword evidence="1" id="KW-0808">Transferase</keyword>
<evidence type="ECO:0000313" key="2">
    <source>
        <dbReference type="EMBL" id="KAK7056866.1"/>
    </source>
</evidence>
<organism evidence="2 3">
    <name type="scientific">Paramarasmius palmivorus</name>
    <dbReference type="NCBI Taxonomy" id="297713"/>
    <lineage>
        <taxon>Eukaryota</taxon>
        <taxon>Fungi</taxon>
        <taxon>Dikarya</taxon>
        <taxon>Basidiomycota</taxon>
        <taxon>Agaricomycotina</taxon>
        <taxon>Agaricomycetes</taxon>
        <taxon>Agaricomycetidae</taxon>
        <taxon>Agaricales</taxon>
        <taxon>Marasmiineae</taxon>
        <taxon>Marasmiaceae</taxon>
        <taxon>Paramarasmius</taxon>
    </lineage>
</organism>
<evidence type="ECO:0008006" key="4">
    <source>
        <dbReference type="Google" id="ProtNLM"/>
    </source>
</evidence>
<dbReference type="GO" id="GO:0016740">
    <property type="term" value="F:transferase activity"/>
    <property type="evidence" value="ECO:0007669"/>
    <property type="project" value="UniProtKB-KW"/>
</dbReference>
<dbReference type="Pfam" id="PF02458">
    <property type="entry name" value="Transferase"/>
    <property type="match status" value="1"/>
</dbReference>
<dbReference type="Proteomes" id="UP001383192">
    <property type="component" value="Unassembled WGS sequence"/>
</dbReference>
<dbReference type="InterPro" id="IPR051283">
    <property type="entry name" value="Sec_Metabolite_Acyltrans"/>
</dbReference>
<dbReference type="PANTHER" id="PTHR31896">
    <property type="entry name" value="FAMILY REGULATORY PROTEIN, PUTATIVE (AFU_ORTHOLOGUE AFUA_3G14730)-RELATED"/>
    <property type="match status" value="1"/>
</dbReference>
<dbReference type="InterPro" id="IPR023213">
    <property type="entry name" value="CAT-like_dom_sf"/>
</dbReference>
<gene>
    <name evidence="2" type="ORF">VNI00_002583</name>
</gene>
<dbReference type="AlphaFoldDB" id="A0AAW0DXQ9"/>